<dbReference type="AlphaFoldDB" id="A0A1J1I2B2"/>
<accession>A0A1J1I2B2</accession>
<gene>
    <name evidence="2" type="ORF">CLUMA_CG007985</name>
</gene>
<feature type="region of interest" description="Disordered" evidence="1">
    <location>
        <begin position="1"/>
        <end position="72"/>
    </location>
</feature>
<organism evidence="2 3">
    <name type="scientific">Clunio marinus</name>
    <dbReference type="NCBI Taxonomy" id="568069"/>
    <lineage>
        <taxon>Eukaryota</taxon>
        <taxon>Metazoa</taxon>
        <taxon>Ecdysozoa</taxon>
        <taxon>Arthropoda</taxon>
        <taxon>Hexapoda</taxon>
        <taxon>Insecta</taxon>
        <taxon>Pterygota</taxon>
        <taxon>Neoptera</taxon>
        <taxon>Endopterygota</taxon>
        <taxon>Diptera</taxon>
        <taxon>Nematocera</taxon>
        <taxon>Chironomoidea</taxon>
        <taxon>Chironomidae</taxon>
        <taxon>Clunio</taxon>
    </lineage>
</organism>
<feature type="compositionally biased region" description="Basic residues" evidence="1">
    <location>
        <begin position="50"/>
        <end position="60"/>
    </location>
</feature>
<name>A0A1J1I2B2_9DIPT</name>
<evidence type="ECO:0000256" key="1">
    <source>
        <dbReference type="SAM" id="MobiDB-lite"/>
    </source>
</evidence>
<dbReference type="EMBL" id="CVRI01000039">
    <property type="protein sequence ID" value="CRK94479.1"/>
    <property type="molecule type" value="Genomic_DNA"/>
</dbReference>
<proteinExistence type="predicted"/>
<evidence type="ECO:0000313" key="2">
    <source>
        <dbReference type="EMBL" id="CRK94479.1"/>
    </source>
</evidence>
<dbReference type="Proteomes" id="UP000183832">
    <property type="component" value="Unassembled WGS sequence"/>
</dbReference>
<feature type="compositionally biased region" description="Basic residues" evidence="1">
    <location>
        <begin position="24"/>
        <end position="37"/>
    </location>
</feature>
<reference evidence="2 3" key="1">
    <citation type="submission" date="2015-04" db="EMBL/GenBank/DDBJ databases">
        <authorList>
            <person name="Syromyatnikov M.Y."/>
            <person name="Popov V.N."/>
        </authorList>
    </citation>
    <scope>NUCLEOTIDE SEQUENCE [LARGE SCALE GENOMIC DNA]</scope>
</reference>
<keyword evidence="3" id="KW-1185">Reference proteome</keyword>
<protein>
    <submittedName>
        <fullName evidence="2">CLUMA_CG007985, isoform A</fullName>
    </submittedName>
</protein>
<evidence type="ECO:0000313" key="3">
    <source>
        <dbReference type="Proteomes" id="UP000183832"/>
    </source>
</evidence>
<sequence length="72" mass="8453">MPMNLKAADEKRWLNNKQEASSLKKAHFPSQRRHNKALKSDTNNLLEVKGKHKSVRKHKQRESLCSLFRSIQ</sequence>